<gene>
    <name evidence="2" type="ORF">OIDMADRAFT_55515</name>
</gene>
<dbReference type="PANTHER" id="PTHR43272:SF11">
    <property type="entry name" value="AMP-DEPENDENT SYNTHETASE_LIGASE DOMAIN-CONTAINING PROTEIN"/>
    <property type="match status" value="1"/>
</dbReference>
<dbReference type="InterPro" id="IPR042099">
    <property type="entry name" value="ANL_N_sf"/>
</dbReference>
<evidence type="ECO:0000313" key="3">
    <source>
        <dbReference type="Proteomes" id="UP000054321"/>
    </source>
</evidence>
<evidence type="ECO:0000259" key="1">
    <source>
        <dbReference type="Pfam" id="PF00501"/>
    </source>
</evidence>
<dbReference type="GO" id="GO:0016020">
    <property type="term" value="C:membrane"/>
    <property type="evidence" value="ECO:0007669"/>
    <property type="project" value="TreeGrafter"/>
</dbReference>
<dbReference type="GO" id="GO:0004467">
    <property type="term" value="F:long-chain fatty acid-CoA ligase activity"/>
    <property type="evidence" value="ECO:0007669"/>
    <property type="project" value="TreeGrafter"/>
</dbReference>
<dbReference type="GO" id="GO:0005783">
    <property type="term" value="C:endoplasmic reticulum"/>
    <property type="evidence" value="ECO:0007669"/>
    <property type="project" value="TreeGrafter"/>
</dbReference>
<feature type="domain" description="AMP-dependent synthetase/ligase" evidence="1">
    <location>
        <begin position="162"/>
        <end position="242"/>
    </location>
</feature>
<name>A0A0C3GUB4_OIDMZ</name>
<reference evidence="2 3" key="1">
    <citation type="submission" date="2014-04" db="EMBL/GenBank/DDBJ databases">
        <authorList>
            <consortium name="DOE Joint Genome Institute"/>
            <person name="Kuo A."/>
            <person name="Martino E."/>
            <person name="Perotto S."/>
            <person name="Kohler A."/>
            <person name="Nagy L.G."/>
            <person name="Floudas D."/>
            <person name="Copeland A."/>
            <person name="Barry K.W."/>
            <person name="Cichocki N."/>
            <person name="Veneault-Fourrey C."/>
            <person name="LaButti K."/>
            <person name="Lindquist E.A."/>
            <person name="Lipzen A."/>
            <person name="Lundell T."/>
            <person name="Morin E."/>
            <person name="Murat C."/>
            <person name="Sun H."/>
            <person name="Tunlid A."/>
            <person name="Henrissat B."/>
            <person name="Grigoriev I.V."/>
            <person name="Hibbett D.S."/>
            <person name="Martin F."/>
            <person name="Nordberg H.P."/>
            <person name="Cantor M.N."/>
            <person name="Hua S.X."/>
        </authorList>
    </citation>
    <scope>NUCLEOTIDE SEQUENCE [LARGE SCALE GENOMIC DNA]</scope>
    <source>
        <strain evidence="2 3">Zn</strain>
    </source>
</reference>
<organism evidence="2 3">
    <name type="scientific">Oidiodendron maius (strain Zn)</name>
    <dbReference type="NCBI Taxonomy" id="913774"/>
    <lineage>
        <taxon>Eukaryota</taxon>
        <taxon>Fungi</taxon>
        <taxon>Dikarya</taxon>
        <taxon>Ascomycota</taxon>
        <taxon>Pezizomycotina</taxon>
        <taxon>Leotiomycetes</taxon>
        <taxon>Leotiomycetes incertae sedis</taxon>
        <taxon>Myxotrichaceae</taxon>
        <taxon>Oidiodendron</taxon>
    </lineage>
</organism>
<dbReference type="AlphaFoldDB" id="A0A0C3GUB4"/>
<keyword evidence="3" id="KW-1185">Reference proteome</keyword>
<dbReference type="PANTHER" id="PTHR43272">
    <property type="entry name" value="LONG-CHAIN-FATTY-ACID--COA LIGASE"/>
    <property type="match status" value="1"/>
</dbReference>
<dbReference type="EMBL" id="KN832878">
    <property type="protein sequence ID" value="KIM99600.1"/>
    <property type="molecule type" value="Genomic_DNA"/>
</dbReference>
<dbReference type="Proteomes" id="UP000054321">
    <property type="component" value="Unassembled WGS sequence"/>
</dbReference>
<dbReference type="SUPFAM" id="SSF56801">
    <property type="entry name" value="Acetyl-CoA synthetase-like"/>
    <property type="match status" value="1"/>
</dbReference>
<accession>A0A0C3GUB4</accession>
<reference evidence="3" key="2">
    <citation type="submission" date="2015-01" db="EMBL/GenBank/DDBJ databases">
        <title>Evolutionary Origins and Diversification of the Mycorrhizal Mutualists.</title>
        <authorList>
            <consortium name="DOE Joint Genome Institute"/>
            <consortium name="Mycorrhizal Genomics Consortium"/>
            <person name="Kohler A."/>
            <person name="Kuo A."/>
            <person name="Nagy L.G."/>
            <person name="Floudas D."/>
            <person name="Copeland A."/>
            <person name="Barry K.W."/>
            <person name="Cichocki N."/>
            <person name="Veneault-Fourrey C."/>
            <person name="LaButti K."/>
            <person name="Lindquist E.A."/>
            <person name="Lipzen A."/>
            <person name="Lundell T."/>
            <person name="Morin E."/>
            <person name="Murat C."/>
            <person name="Riley R."/>
            <person name="Ohm R."/>
            <person name="Sun H."/>
            <person name="Tunlid A."/>
            <person name="Henrissat B."/>
            <person name="Grigoriev I.V."/>
            <person name="Hibbett D.S."/>
            <person name="Martin F."/>
        </authorList>
    </citation>
    <scope>NUCLEOTIDE SEQUENCE [LARGE SCALE GENOMIC DNA]</scope>
    <source>
        <strain evidence="3">Zn</strain>
    </source>
</reference>
<dbReference type="InterPro" id="IPR000873">
    <property type="entry name" value="AMP-dep_synth/lig_dom"/>
</dbReference>
<dbReference type="OrthoDB" id="4138492at2759"/>
<dbReference type="STRING" id="913774.A0A0C3GUB4"/>
<dbReference type="InParanoid" id="A0A0C3GUB4"/>
<evidence type="ECO:0000313" key="2">
    <source>
        <dbReference type="EMBL" id="KIM99600.1"/>
    </source>
</evidence>
<sequence length="566" mass="61077">MGAGDNLLLKLDQTVTGVLSEWDVYTSGLAVGILSFLVYQVITNRDPDAHPLLLSRQAQASPVRNEGESAIFRAPSAPHGLPLNSGLGVKDKEDSKWSRGRDGDLRDVWKKVITGELDREGKETGVRGQISTVFGTENIVVHDLADITRQINLIGKNIKQNGGQIAAIYLPNSIEFLAALFACSFYDLTAVLIPHDLPTEHVISFLEKSKADTIIADVGSFPFDVVTKGHPTLKQLVWVVDEGNRHLDWNEIPTGTGGAVNVSTWSEIIQEQEPTAGTELPAINRSVEPKNVIGFGPSGELVEYTQANLVAGIAGQLTSIPNTQRITNSDLFLPADSLTSIYTLVLTLAALFSNASVALNSVASKNPDLVYATQGISPTVIVVSSSTLAKSHAETAVRMNSSFYHLVHWLQRRSLVQQGVMPLANVFSRYYDSLRPVVGTTKGTLRLIYVSEQIGGDSTPLRAKTLTDLRIYLGARIIYALTAPKVAGAIAQTSPFDYRIDDAEESSHFGAPVSSVEIFFKDTKNNKTTDESPAGELFARGPAVIGDEAALGVEGRIKADQTLALM</sequence>
<dbReference type="HOGENOM" id="CLU_022749_0_0_1"/>
<dbReference type="Pfam" id="PF00501">
    <property type="entry name" value="AMP-binding"/>
    <property type="match status" value="1"/>
</dbReference>
<proteinExistence type="predicted"/>
<dbReference type="Gene3D" id="3.40.50.12780">
    <property type="entry name" value="N-terminal domain of ligase-like"/>
    <property type="match status" value="1"/>
</dbReference>
<protein>
    <recommendedName>
        <fullName evidence="1">AMP-dependent synthetase/ligase domain-containing protein</fullName>
    </recommendedName>
</protein>